<dbReference type="OrthoDB" id="5562028at2759"/>
<comment type="similarity">
    <text evidence="3">Belongs to the LAMTOR1 family.</text>
</comment>
<dbReference type="Proteomes" id="UP000593567">
    <property type="component" value="Unassembled WGS sequence"/>
</dbReference>
<evidence type="ECO:0000256" key="1">
    <source>
        <dbReference type="ARBA" id="ARBA00004122"/>
    </source>
</evidence>
<dbReference type="Pfam" id="PF15454">
    <property type="entry name" value="LAMTOR"/>
    <property type="match status" value="1"/>
</dbReference>
<keyword evidence="9" id="KW-0458">Lysosome</keyword>
<dbReference type="GO" id="GO:0001919">
    <property type="term" value="P:regulation of receptor recycling"/>
    <property type="evidence" value="ECO:0007669"/>
    <property type="project" value="InterPro"/>
</dbReference>
<keyword evidence="8" id="KW-0564">Palmitate</keyword>
<evidence type="ECO:0000256" key="11">
    <source>
        <dbReference type="ARBA" id="ARBA00032695"/>
    </source>
</evidence>
<evidence type="ECO:0000256" key="8">
    <source>
        <dbReference type="ARBA" id="ARBA00023139"/>
    </source>
</evidence>
<evidence type="ECO:0000256" key="12">
    <source>
        <dbReference type="SAM" id="MobiDB-lite"/>
    </source>
</evidence>
<organism evidence="13 14">
    <name type="scientific">Bugula neritina</name>
    <name type="common">Brown bryozoan</name>
    <name type="synonym">Sertularia neritina</name>
    <dbReference type="NCBI Taxonomy" id="10212"/>
    <lineage>
        <taxon>Eukaryota</taxon>
        <taxon>Metazoa</taxon>
        <taxon>Spiralia</taxon>
        <taxon>Lophotrochozoa</taxon>
        <taxon>Bryozoa</taxon>
        <taxon>Gymnolaemata</taxon>
        <taxon>Cheilostomatida</taxon>
        <taxon>Flustrina</taxon>
        <taxon>Buguloidea</taxon>
        <taxon>Bugulidae</taxon>
        <taxon>Bugula</taxon>
    </lineage>
</organism>
<evidence type="ECO:0000256" key="7">
    <source>
        <dbReference type="ARBA" id="ARBA00023136"/>
    </source>
</evidence>
<dbReference type="AlphaFoldDB" id="A0A7J7JLT5"/>
<evidence type="ECO:0000256" key="3">
    <source>
        <dbReference type="ARBA" id="ARBA00010861"/>
    </source>
</evidence>
<keyword evidence="14" id="KW-1185">Reference proteome</keyword>
<evidence type="ECO:0000256" key="2">
    <source>
        <dbReference type="ARBA" id="ARBA00004577"/>
    </source>
</evidence>
<dbReference type="GO" id="GO:0031902">
    <property type="term" value="C:late endosome membrane"/>
    <property type="evidence" value="ECO:0007669"/>
    <property type="project" value="UniProtKB-SubCell"/>
</dbReference>
<evidence type="ECO:0000313" key="13">
    <source>
        <dbReference type="EMBL" id="KAF6027230.1"/>
    </source>
</evidence>
<dbReference type="PANTHER" id="PTHR13401">
    <property type="entry name" value="RAGULATOR COMPLEX PROTEIN LAMTOR1"/>
    <property type="match status" value="1"/>
</dbReference>
<keyword evidence="7" id="KW-0472">Membrane</keyword>
<dbReference type="GO" id="GO:0071230">
    <property type="term" value="P:cellular response to amino acid stimulus"/>
    <property type="evidence" value="ECO:0007669"/>
    <property type="project" value="InterPro"/>
</dbReference>
<dbReference type="GO" id="GO:0032008">
    <property type="term" value="P:positive regulation of TOR signaling"/>
    <property type="evidence" value="ECO:0007669"/>
    <property type="project" value="InterPro"/>
</dbReference>
<dbReference type="GO" id="GO:0007040">
    <property type="term" value="P:lysosome organization"/>
    <property type="evidence" value="ECO:0007669"/>
    <property type="project" value="InterPro"/>
</dbReference>
<keyword evidence="6" id="KW-0967">Endosome</keyword>
<dbReference type="GO" id="GO:0045121">
    <property type="term" value="C:membrane raft"/>
    <property type="evidence" value="ECO:0007669"/>
    <property type="project" value="InterPro"/>
</dbReference>
<proteinExistence type="inferred from homology"/>
<evidence type="ECO:0000313" key="14">
    <source>
        <dbReference type="Proteomes" id="UP000593567"/>
    </source>
</evidence>
<reference evidence="13" key="1">
    <citation type="submission" date="2020-06" db="EMBL/GenBank/DDBJ databases">
        <title>Draft genome of Bugula neritina, a colonial animal packing powerful symbionts and potential medicines.</title>
        <authorList>
            <person name="Rayko M."/>
        </authorList>
    </citation>
    <scope>NUCLEOTIDE SEQUENCE [LARGE SCALE GENOMIC DNA]</scope>
    <source>
        <strain evidence="13">Kwan_BN1</strain>
    </source>
</reference>
<accession>A0A7J7JLT5</accession>
<dbReference type="GO" id="GO:0005765">
    <property type="term" value="C:lysosomal membrane"/>
    <property type="evidence" value="ECO:0007669"/>
    <property type="project" value="UniProtKB-SubCell"/>
</dbReference>
<dbReference type="EMBL" id="VXIV02002117">
    <property type="protein sequence ID" value="KAF6027230.1"/>
    <property type="molecule type" value="Genomic_DNA"/>
</dbReference>
<dbReference type="GO" id="GO:0043410">
    <property type="term" value="P:positive regulation of MAPK cascade"/>
    <property type="evidence" value="ECO:0007669"/>
    <property type="project" value="InterPro"/>
</dbReference>
<evidence type="ECO:0000256" key="5">
    <source>
        <dbReference type="ARBA" id="ARBA00022707"/>
    </source>
</evidence>
<keyword evidence="5" id="KW-0519">Myristate</keyword>
<evidence type="ECO:0000256" key="6">
    <source>
        <dbReference type="ARBA" id="ARBA00022753"/>
    </source>
</evidence>
<dbReference type="GO" id="GO:0016197">
    <property type="term" value="P:endosomal transport"/>
    <property type="evidence" value="ECO:0007669"/>
    <property type="project" value="InterPro"/>
</dbReference>
<dbReference type="SMART" id="SM01262">
    <property type="entry name" value="LAMTOR"/>
    <property type="match status" value="1"/>
</dbReference>
<dbReference type="PANTHER" id="PTHR13401:SF2">
    <property type="entry name" value="RAGULATOR COMPLEX PROTEIN LAMTOR1"/>
    <property type="match status" value="1"/>
</dbReference>
<comment type="subcellular location">
    <subcellularLocation>
        <location evidence="2">Late endosome membrane</location>
        <topology evidence="2">Lipid-anchor</topology>
        <orientation evidence="2">Cytoplasmic side</orientation>
    </subcellularLocation>
    <subcellularLocation>
        <location evidence="1">Lysosome membrane</location>
        <topology evidence="1">Lipid-anchor</topology>
        <orientation evidence="1">Cytoplasmic side</orientation>
    </subcellularLocation>
</comment>
<protein>
    <recommendedName>
        <fullName evidence="4">Ragulator complex protein LAMTOR1</fullName>
    </recommendedName>
    <alternativeName>
        <fullName evidence="11">Late endosomal/lysosomal adaptor and MAPK and MTOR activator 1</fullName>
    </alternativeName>
</protein>
<evidence type="ECO:0000256" key="10">
    <source>
        <dbReference type="ARBA" id="ARBA00023288"/>
    </source>
</evidence>
<evidence type="ECO:0000256" key="9">
    <source>
        <dbReference type="ARBA" id="ARBA00023228"/>
    </source>
</evidence>
<dbReference type="GO" id="GO:0060090">
    <property type="term" value="F:molecular adaptor activity"/>
    <property type="evidence" value="ECO:0007669"/>
    <property type="project" value="TreeGrafter"/>
</dbReference>
<evidence type="ECO:0000256" key="4">
    <source>
        <dbReference type="ARBA" id="ARBA00016099"/>
    </source>
</evidence>
<dbReference type="GO" id="GO:0005085">
    <property type="term" value="F:guanyl-nucleotide exchange factor activity"/>
    <property type="evidence" value="ECO:0007669"/>
    <property type="project" value="TreeGrafter"/>
</dbReference>
<keyword evidence="10" id="KW-0449">Lipoprotein</keyword>
<dbReference type="InterPro" id="IPR028209">
    <property type="entry name" value="LAMTOR1/MEH1"/>
</dbReference>
<gene>
    <name evidence="13" type="ORF">EB796_014449</name>
</gene>
<dbReference type="GO" id="GO:0042632">
    <property type="term" value="P:cholesterol homeostasis"/>
    <property type="evidence" value="ECO:0007669"/>
    <property type="project" value="InterPro"/>
</dbReference>
<comment type="caution">
    <text evidence="13">The sequence shown here is derived from an EMBL/GenBank/DDBJ whole genome shotgun (WGS) entry which is preliminary data.</text>
</comment>
<feature type="region of interest" description="Disordered" evidence="12">
    <location>
        <begin position="1"/>
        <end position="32"/>
    </location>
</feature>
<dbReference type="GO" id="GO:0071986">
    <property type="term" value="C:Ragulator complex"/>
    <property type="evidence" value="ECO:0007669"/>
    <property type="project" value="InterPro"/>
</dbReference>
<name>A0A7J7JLT5_BUGNE</name>
<sequence length="135" mass="14411">MGVGGGLDDGHSSYQGAAGRGQQKSDEQSALNRILQQTTNNLIDISAQTLSGDITEETEVQYRSKQYASRIGNVRVSSTNKLGSGRLNPVTVLSQPALTPSDIDLVVQAAQKTPHCMSKVVIHHKEDLVVPFGVP</sequence>